<dbReference type="OrthoDB" id="350930at2157"/>
<feature type="compositionally biased region" description="Basic and acidic residues" evidence="1">
    <location>
        <begin position="188"/>
        <end position="200"/>
    </location>
</feature>
<dbReference type="PATRIC" id="fig|1227484.4.peg.1843"/>
<feature type="region of interest" description="Disordered" evidence="1">
    <location>
        <begin position="175"/>
        <end position="200"/>
    </location>
</feature>
<evidence type="ECO:0000313" key="2">
    <source>
        <dbReference type="EMBL" id="ELZ38798.1"/>
    </source>
</evidence>
<reference evidence="2 3" key="1">
    <citation type="journal article" date="2014" name="PLoS Genet.">
        <title>Phylogenetically driven sequencing of extremely halophilic archaea reveals strategies for static and dynamic osmo-response.</title>
        <authorList>
            <person name="Becker E.A."/>
            <person name="Seitzer P.M."/>
            <person name="Tritt A."/>
            <person name="Larsen D."/>
            <person name="Krusor M."/>
            <person name="Yao A.I."/>
            <person name="Wu D."/>
            <person name="Madern D."/>
            <person name="Eisen J.A."/>
            <person name="Darling A.E."/>
            <person name="Facciotti M.T."/>
        </authorList>
    </citation>
    <scope>NUCLEOTIDE SEQUENCE [LARGE SCALE GENOMIC DNA]</scope>
    <source>
        <strain evidence="2 3">DSM 1137</strain>
    </source>
</reference>
<sequence>MTDDRSVPELIRDTIEASEYPELTVREVTQRTGLTEQQVYSAAGSMDRLELDQRVGVVRLPEDDGGDFVDDRDSELATDGGVDQAVGRREHPIMLGKRWGDEAESNIEKWGNQRHDTLLLALIEEVGEIAIAMEANSETIYDATSPDADDVPAAVGRRLIDDMADLGRETRDFLEGEYGDPAGDGESPDEHRIHGEPTDTTRILEEVEDTAPLCFQLYWALQGVDDGE</sequence>
<dbReference type="Proteomes" id="UP000011514">
    <property type="component" value="Unassembled WGS sequence"/>
</dbReference>
<dbReference type="RefSeq" id="WP_004048479.1">
    <property type="nucleotide sequence ID" value="NZ_AOJE01000050.1"/>
</dbReference>
<comment type="caution">
    <text evidence="2">The sequence shown here is derived from an EMBL/GenBank/DDBJ whole genome shotgun (WGS) entry which is preliminary data.</text>
</comment>
<dbReference type="EMBL" id="AOJE01000050">
    <property type="protein sequence ID" value="ELZ38798.1"/>
    <property type="molecule type" value="Genomic_DNA"/>
</dbReference>
<evidence type="ECO:0000256" key="1">
    <source>
        <dbReference type="SAM" id="MobiDB-lite"/>
    </source>
</evidence>
<gene>
    <name evidence="2" type="ORF">C471_09240</name>
</gene>
<name>M0DVE2_9EURY</name>
<dbReference type="AlphaFoldDB" id="M0DVE2"/>
<evidence type="ECO:0000313" key="3">
    <source>
        <dbReference type="Proteomes" id="UP000011514"/>
    </source>
</evidence>
<proteinExistence type="predicted"/>
<keyword evidence="3" id="KW-1185">Reference proteome</keyword>
<dbReference type="STRING" id="1227484.C471_09240"/>
<accession>M0DVE2</accession>
<organism evidence="2 3">
    <name type="scientific">Halorubrum saccharovorum DSM 1137</name>
    <dbReference type="NCBI Taxonomy" id="1227484"/>
    <lineage>
        <taxon>Archaea</taxon>
        <taxon>Methanobacteriati</taxon>
        <taxon>Methanobacteriota</taxon>
        <taxon>Stenosarchaea group</taxon>
        <taxon>Halobacteria</taxon>
        <taxon>Halobacteriales</taxon>
        <taxon>Haloferacaceae</taxon>
        <taxon>Halorubrum</taxon>
    </lineage>
</organism>
<protein>
    <submittedName>
        <fullName evidence="2">Uncharacterized protein</fullName>
    </submittedName>
</protein>